<dbReference type="NCBIfam" id="NF007356">
    <property type="entry name" value="PRK09852.1"/>
    <property type="match status" value="1"/>
</dbReference>
<dbReference type="Gene3D" id="3.20.20.80">
    <property type="entry name" value="Glycosidases"/>
    <property type="match status" value="1"/>
</dbReference>
<dbReference type="SUPFAM" id="SSF51445">
    <property type="entry name" value="(Trans)glycosidases"/>
    <property type="match status" value="1"/>
</dbReference>
<evidence type="ECO:0000256" key="3">
    <source>
        <dbReference type="ARBA" id="ARBA00023295"/>
    </source>
</evidence>
<dbReference type="GO" id="GO:0005829">
    <property type="term" value="C:cytosol"/>
    <property type="evidence" value="ECO:0007669"/>
    <property type="project" value="TreeGrafter"/>
</dbReference>
<keyword evidence="2 6" id="KW-0378">Hydrolase</keyword>
<gene>
    <name evidence="7" type="primary">ascB</name>
    <name evidence="7" type="ORF">ABNN70_06065</name>
</gene>
<evidence type="ECO:0000256" key="4">
    <source>
        <dbReference type="PROSITE-ProRule" id="PRU10055"/>
    </source>
</evidence>
<evidence type="ECO:0000256" key="5">
    <source>
        <dbReference type="RuleBase" id="RU003690"/>
    </source>
</evidence>
<evidence type="ECO:0000256" key="1">
    <source>
        <dbReference type="ARBA" id="ARBA00010838"/>
    </source>
</evidence>
<evidence type="ECO:0000256" key="2">
    <source>
        <dbReference type="ARBA" id="ARBA00022801"/>
    </source>
</evidence>
<proteinExistence type="inferred from homology"/>
<sequence>MSDYRNLIPKDFLWGGAIAANQVEGAFDTGGKGLSVDDVVAYIKPDQQAKMKMKSPNHAQIEAAKAGISEDRYPKRWGIDFYNRYKEDIQLFDEMGFKVLRVSIAWSRIFPQGDEQQPNEEGLQFYDRLFAELHAHGIEPVVTLSHYEIPLGLAEKYNGWTDRRVIDCFVRYARTVFQRYKNKVRYWITFNEINGILMGPFIAGGIIVDKQTNDELLQETYQAAHHQFVASALAVKACHELCPDAKIGCMIAGVSVYPKTCRPDDVLAALNEERRTLFFTDVQARGYYPAYIKRYFSEHQIHIQKEKEDDRILKENIVDFVSFSYYMSSIAQASQGELPPGKLFSEIKNPYLEASDWGWQIDPKGLRYLLNILYDRYQKPLFIVENGLGAKDEVESDGSINDDYRIDYLRAHIQQFKEAIADGVDLMGYTTWGPIDLISATTSEMSKRYGFIYVDQDNMGNGTLRRLRKKSFYWYKKVIASNGEELD</sequence>
<dbReference type="InterPro" id="IPR017853">
    <property type="entry name" value="GH"/>
</dbReference>
<protein>
    <submittedName>
        <fullName evidence="7">6-phospho-beta-glucosidase</fullName>
        <ecNumber evidence="7">3.2.1.86</ecNumber>
    </submittedName>
</protein>
<feature type="active site" description="Nucleophile" evidence="4">
    <location>
        <position position="385"/>
    </location>
</feature>
<dbReference type="FunFam" id="3.20.20.80:FF:000004">
    <property type="entry name" value="Beta-glucosidase 6-phospho-beta-glucosidase"/>
    <property type="match status" value="1"/>
</dbReference>
<comment type="similarity">
    <text evidence="1 5">Belongs to the glycosyl hydrolase 1 family.</text>
</comment>
<dbReference type="PRINTS" id="PR00131">
    <property type="entry name" value="GLHYDRLASE1"/>
</dbReference>
<dbReference type="NCBIfam" id="NF007158">
    <property type="entry name" value="PRK09593.1"/>
    <property type="match status" value="1"/>
</dbReference>
<reference evidence="7" key="1">
    <citation type="submission" date="2024-06" db="EMBL/GenBank/DDBJ databases">
        <authorList>
            <person name="Fan A."/>
            <person name="Zhang F.Y."/>
            <person name="Zhang L."/>
        </authorList>
    </citation>
    <scope>NUCLEOTIDE SEQUENCE</scope>
    <source>
        <strain evidence="7">Y61</strain>
    </source>
</reference>
<dbReference type="PROSITE" id="PS00572">
    <property type="entry name" value="GLYCOSYL_HYDROL_F1_1"/>
    <property type="match status" value="1"/>
</dbReference>
<evidence type="ECO:0000256" key="6">
    <source>
        <dbReference type="RuleBase" id="RU004468"/>
    </source>
</evidence>
<dbReference type="InterPro" id="IPR033132">
    <property type="entry name" value="GH_1_N_CS"/>
</dbReference>
<dbReference type="RefSeq" id="WP_353949107.1">
    <property type="nucleotide sequence ID" value="NZ_CP159510.1"/>
</dbReference>
<dbReference type="PANTHER" id="PTHR10353">
    <property type="entry name" value="GLYCOSYL HYDROLASE"/>
    <property type="match status" value="1"/>
</dbReference>
<organism evidence="7">
    <name type="scientific">Sporolactobacillus sp. Y61</name>
    <dbReference type="NCBI Taxonomy" id="3160863"/>
    <lineage>
        <taxon>Bacteria</taxon>
        <taxon>Bacillati</taxon>
        <taxon>Bacillota</taxon>
        <taxon>Bacilli</taxon>
        <taxon>Bacillales</taxon>
        <taxon>Sporolactobacillaceae</taxon>
        <taxon>Sporolactobacillus</taxon>
    </lineage>
</organism>
<dbReference type="GO" id="GO:0008706">
    <property type="term" value="F:6-phospho-beta-glucosidase activity"/>
    <property type="evidence" value="ECO:0007669"/>
    <property type="project" value="UniProtKB-EC"/>
</dbReference>
<dbReference type="GO" id="GO:0016052">
    <property type="term" value="P:carbohydrate catabolic process"/>
    <property type="evidence" value="ECO:0007669"/>
    <property type="project" value="TreeGrafter"/>
</dbReference>
<dbReference type="InterPro" id="IPR018120">
    <property type="entry name" value="Glyco_hydro_1_AS"/>
</dbReference>
<dbReference type="AlphaFoldDB" id="A0AAU8IIP6"/>
<dbReference type="EC" id="3.2.1.86" evidence="7"/>
<dbReference type="PROSITE" id="PS00653">
    <property type="entry name" value="GLYCOSYL_HYDROL_F1_2"/>
    <property type="match status" value="1"/>
</dbReference>
<dbReference type="InterPro" id="IPR001360">
    <property type="entry name" value="Glyco_hydro_1"/>
</dbReference>
<keyword evidence="3 6" id="KW-0326">Glycosidase</keyword>
<dbReference type="Pfam" id="PF00232">
    <property type="entry name" value="Glyco_hydro_1"/>
    <property type="match status" value="1"/>
</dbReference>
<name>A0AAU8IIP6_9BACL</name>
<dbReference type="PANTHER" id="PTHR10353:SF122">
    <property type="entry name" value="6-PHOSPHO-BETA-GLUCOSIDASE ASCB-RELATED"/>
    <property type="match status" value="1"/>
</dbReference>
<dbReference type="EMBL" id="CP159510">
    <property type="protein sequence ID" value="XCJ18023.1"/>
    <property type="molecule type" value="Genomic_DNA"/>
</dbReference>
<accession>A0AAU8IIP6</accession>
<evidence type="ECO:0000313" key="7">
    <source>
        <dbReference type="EMBL" id="XCJ18023.1"/>
    </source>
</evidence>